<sequence length="22" mass="2750">MEILLCEVRVVNKNPRYRIIKY</sequence>
<comment type="caution">
    <text evidence="1">The sequence shown here is derived from an EMBL/GenBank/DDBJ whole genome shotgun (WGS) entry which is preliminary data.</text>
</comment>
<organism evidence="1 2">
    <name type="scientific">Staphylococcus aureus</name>
    <dbReference type="NCBI Taxonomy" id="1280"/>
    <lineage>
        <taxon>Bacteria</taxon>
        <taxon>Bacillati</taxon>
        <taxon>Bacillota</taxon>
        <taxon>Bacilli</taxon>
        <taxon>Bacillales</taxon>
        <taxon>Staphylococcaceae</taxon>
        <taxon>Staphylococcus</taxon>
    </lineage>
</organism>
<evidence type="ECO:0000313" key="2">
    <source>
        <dbReference type="Proteomes" id="UP000293434"/>
    </source>
</evidence>
<dbReference type="AlphaFoldDB" id="A0AB74E0H7"/>
<dbReference type="EMBL" id="RQTC01000226">
    <property type="protein sequence ID" value="RZH91538.1"/>
    <property type="molecule type" value="Genomic_DNA"/>
</dbReference>
<name>A0AB74E0H7_STAAU</name>
<proteinExistence type="predicted"/>
<feature type="non-terminal residue" evidence="1">
    <location>
        <position position="22"/>
    </location>
</feature>
<reference evidence="1 2" key="1">
    <citation type="submission" date="2018-11" db="EMBL/GenBank/DDBJ databases">
        <title>Genomic profiling of Staphylococcus species from a Poultry farm system in KwaZulu-Natal, South Africa.</title>
        <authorList>
            <person name="Amoako D.G."/>
            <person name="Somboro A.M."/>
            <person name="Abia A.L.K."/>
            <person name="Bester L.A."/>
            <person name="Essack S.Y."/>
        </authorList>
    </citation>
    <scope>NUCLEOTIDE SEQUENCE [LARGE SCALE GENOMIC DNA]</scope>
    <source>
        <strain evidence="1 2">SA9</strain>
    </source>
</reference>
<accession>A0AB74E0H7</accession>
<dbReference type="Proteomes" id="UP000293434">
    <property type="component" value="Unassembled WGS sequence"/>
</dbReference>
<evidence type="ECO:0000313" key="1">
    <source>
        <dbReference type="EMBL" id="RZH91538.1"/>
    </source>
</evidence>
<gene>
    <name evidence="1" type="ORF">EIG94_11985</name>
</gene>
<protein>
    <submittedName>
        <fullName evidence="1">DUF443 domain-containing protein</fullName>
    </submittedName>
</protein>